<feature type="non-terminal residue" evidence="2">
    <location>
        <position position="1"/>
    </location>
</feature>
<evidence type="ECO:0000313" key="3">
    <source>
        <dbReference type="Proteomes" id="UP000789901"/>
    </source>
</evidence>
<gene>
    <name evidence="2" type="ORF">GMARGA_LOCUS37564</name>
</gene>
<dbReference type="Proteomes" id="UP000789901">
    <property type="component" value="Unassembled WGS sequence"/>
</dbReference>
<feature type="compositionally biased region" description="Polar residues" evidence="1">
    <location>
        <begin position="7"/>
        <end position="22"/>
    </location>
</feature>
<proteinExistence type="predicted"/>
<feature type="non-terminal residue" evidence="2">
    <location>
        <position position="48"/>
    </location>
</feature>
<organism evidence="2 3">
    <name type="scientific">Gigaspora margarita</name>
    <dbReference type="NCBI Taxonomy" id="4874"/>
    <lineage>
        <taxon>Eukaryota</taxon>
        <taxon>Fungi</taxon>
        <taxon>Fungi incertae sedis</taxon>
        <taxon>Mucoromycota</taxon>
        <taxon>Glomeromycotina</taxon>
        <taxon>Glomeromycetes</taxon>
        <taxon>Diversisporales</taxon>
        <taxon>Gigasporaceae</taxon>
        <taxon>Gigaspora</taxon>
    </lineage>
</organism>
<name>A0ABN7X2V0_GIGMA</name>
<keyword evidence="3" id="KW-1185">Reference proteome</keyword>
<dbReference type="EMBL" id="CAJVQB010078946">
    <property type="protein sequence ID" value="CAG8845299.1"/>
    <property type="molecule type" value="Genomic_DNA"/>
</dbReference>
<reference evidence="2 3" key="1">
    <citation type="submission" date="2021-06" db="EMBL/GenBank/DDBJ databases">
        <authorList>
            <person name="Kallberg Y."/>
            <person name="Tangrot J."/>
            <person name="Rosling A."/>
        </authorList>
    </citation>
    <scope>NUCLEOTIDE SEQUENCE [LARGE SCALE GENOMIC DNA]</scope>
    <source>
        <strain evidence="2 3">120-4 pot B 10/14</strain>
    </source>
</reference>
<evidence type="ECO:0000313" key="2">
    <source>
        <dbReference type="EMBL" id="CAG8845299.1"/>
    </source>
</evidence>
<feature type="region of interest" description="Disordered" evidence="1">
    <location>
        <begin position="1"/>
        <end position="48"/>
    </location>
</feature>
<evidence type="ECO:0000256" key="1">
    <source>
        <dbReference type="SAM" id="MobiDB-lite"/>
    </source>
</evidence>
<sequence length="48" mass="5695">DKEEQPPTFTESEYNIKWSDQSQSKKKYISNNDNSYNKLSNSSVEEYN</sequence>
<protein>
    <submittedName>
        <fullName evidence="2">12354_t:CDS:1</fullName>
    </submittedName>
</protein>
<accession>A0ABN7X2V0</accession>
<feature type="compositionally biased region" description="Polar residues" evidence="1">
    <location>
        <begin position="29"/>
        <end position="48"/>
    </location>
</feature>
<comment type="caution">
    <text evidence="2">The sequence shown here is derived from an EMBL/GenBank/DDBJ whole genome shotgun (WGS) entry which is preliminary data.</text>
</comment>